<reference evidence="1" key="1">
    <citation type="submission" date="2019-10" db="EMBL/GenBank/DDBJ databases">
        <authorList>
            <consortium name="DOE Joint Genome Institute"/>
            <person name="Kuo A."/>
            <person name="Miyauchi S."/>
            <person name="Kiss E."/>
            <person name="Drula E."/>
            <person name="Kohler A."/>
            <person name="Sanchez-Garcia M."/>
            <person name="Andreopoulos B."/>
            <person name="Barry K.W."/>
            <person name="Bonito G."/>
            <person name="Buee M."/>
            <person name="Carver A."/>
            <person name="Chen C."/>
            <person name="Cichocki N."/>
            <person name="Clum A."/>
            <person name="Culley D."/>
            <person name="Crous P.W."/>
            <person name="Fauchery L."/>
            <person name="Girlanda M."/>
            <person name="Hayes R."/>
            <person name="Keri Z."/>
            <person name="LaButti K."/>
            <person name="Lipzen A."/>
            <person name="Lombard V."/>
            <person name="Magnuson J."/>
            <person name="Maillard F."/>
            <person name="Morin E."/>
            <person name="Murat C."/>
            <person name="Nolan M."/>
            <person name="Ohm R."/>
            <person name="Pangilinan J."/>
            <person name="Pereira M."/>
            <person name="Perotto S."/>
            <person name="Peter M."/>
            <person name="Riley R."/>
            <person name="Sitrit Y."/>
            <person name="Stielow B."/>
            <person name="Szollosi G."/>
            <person name="Zifcakova L."/>
            <person name="Stursova M."/>
            <person name="Spatafora J.W."/>
            <person name="Tedersoo L."/>
            <person name="Vaario L.-M."/>
            <person name="Yamada A."/>
            <person name="Yan M."/>
            <person name="Wang P."/>
            <person name="Xu J."/>
            <person name="Bruns T."/>
            <person name="Baldrian P."/>
            <person name="Vilgalys R."/>
            <person name="Henrissat B."/>
            <person name="Grigoriev I.V."/>
            <person name="Hibbett D."/>
            <person name="Nagy L.G."/>
            <person name="Martin F.M."/>
        </authorList>
    </citation>
    <scope>NUCLEOTIDE SEQUENCE</scope>
    <source>
        <strain evidence="1">Prilba</strain>
    </source>
</reference>
<reference evidence="1" key="2">
    <citation type="journal article" date="2020" name="Nat. Commun.">
        <title>Large-scale genome sequencing of mycorrhizal fungi provides insights into the early evolution of symbiotic traits.</title>
        <authorList>
            <person name="Miyauchi S."/>
            <person name="Kiss E."/>
            <person name="Kuo A."/>
            <person name="Drula E."/>
            <person name="Kohler A."/>
            <person name="Sanchez-Garcia M."/>
            <person name="Morin E."/>
            <person name="Andreopoulos B."/>
            <person name="Barry K.W."/>
            <person name="Bonito G."/>
            <person name="Buee M."/>
            <person name="Carver A."/>
            <person name="Chen C."/>
            <person name="Cichocki N."/>
            <person name="Clum A."/>
            <person name="Culley D."/>
            <person name="Crous P.W."/>
            <person name="Fauchery L."/>
            <person name="Girlanda M."/>
            <person name="Hayes R.D."/>
            <person name="Keri Z."/>
            <person name="LaButti K."/>
            <person name="Lipzen A."/>
            <person name="Lombard V."/>
            <person name="Magnuson J."/>
            <person name="Maillard F."/>
            <person name="Murat C."/>
            <person name="Nolan M."/>
            <person name="Ohm R.A."/>
            <person name="Pangilinan J."/>
            <person name="Pereira M.F."/>
            <person name="Perotto S."/>
            <person name="Peter M."/>
            <person name="Pfister S."/>
            <person name="Riley R."/>
            <person name="Sitrit Y."/>
            <person name="Stielow J.B."/>
            <person name="Szollosi G."/>
            <person name="Zifcakova L."/>
            <person name="Stursova M."/>
            <person name="Spatafora J.W."/>
            <person name="Tedersoo L."/>
            <person name="Vaario L.M."/>
            <person name="Yamada A."/>
            <person name="Yan M."/>
            <person name="Wang P."/>
            <person name="Xu J."/>
            <person name="Bruns T."/>
            <person name="Baldrian P."/>
            <person name="Vilgalys R."/>
            <person name="Dunand C."/>
            <person name="Henrissat B."/>
            <person name="Grigoriev I.V."/>
            <person name="Hibbett D."/>
            <person name="Nagy L.G."/>
            <person name="Martin F.M."/>
        </authorList>
    </citation>
    <scope>NUCLEOTIDE SEQUENCE</scope>
    <source>
        <strain evidence="1">Prilba</strain>
    </source>
</reference>
<proteinExistence type="predicted"/>
<dbReference type="Proteomes" id="UP000759537">
    <property type="component" value="Unassembled WGS sequence"/>
</dbReference>
<protein>
    <submittedName>
        <fullName evidence="1">Uncharacterized protein</fullName>
    </submittedName>
</protein>
<name>A0A9P5MVH6_9AGAM</name>
<evidence type="ECO:0000313" key="2">
    <source>
        <dbReference type="Proteomes" id="UP000759537"/>
    </source>
</evidence>
<gene>
    <name evidence="1" type="ORF">DFH94DRAFT_744772</name>
</gene>
<comment type="caution">
    <text evidence="1">The sequence shown here is derived from an EMBL/GenBank/DDBJ whole genome shotgun (WGS) entry which is preliminary data.</text>
</comment>
<evidence type="ECO:0000313" key="1">
    <source>
        <dbReference type="EMBL" id="KAF8479623.1"/>
    </source>
</evidence>
<keyword evidence="2" id="KW-1185">Reference proteome</keyword>
<dbReference type="EMBL" id="WHVB01000009">
    <property type="protein sequence ID" value="KAF8479623.1"/>
    <property type="molecule type" value="Genomic_DNA"/>
</dbReference>
<organism evidence="1 2">
    <name type="scientific">Russula ochroleuca</name>
    <dbReference type="NCBI Taxonomy" id="152965"/>
    <lineage>
        <taxon>Eukaryota</taxon>
        <taxon>Fungi</taxon>
        <taxon>Dikarya</taxon>
        <taxon>Basidiomycota</taxon>
        <taxon>Agaricomycotina</taxon>
        <taxon>Agaricomycetes</taxon>
        <taxon>Russulales</taxon>
        <taxon>Russulaceae</taxon>
        <taxon>Russula</taxon>
    </lineage>
</organism>
<sequence>MRLPYVSTNGHLVMRTCVLFAVNVVARTLTRSYVHNPSIKAIQSYALARRCFRTIDGTGTRCCVLMMKDRLI</sequence>
<dbReference type="AlphaFoldDB" id="A0A9P5MVH6"/>
<accession>A0A9P5MVH6</accession>